<dbReference type="SUPFAM" id="SSF55190">
    <property type="entry name" value="Arginyl-tRNA synthetase (ArgRS), N-terminal 'additional' domain"/>
    <property type="match status" value="1"/>
</dbReference>
<evidence type="ECO:0000256" key="5">
    <source>
        <dbReference type="ARBA" id="ARBA00022840"/>
    </source>
</evidence>
<dbReference type="KEGG" id="pml:ATP_00436"/>
<keyword evidence="7 10" id="KW-0030">Aminoacyl-tRNA synthetase</keyword>
<dbReference type="GO" id="GO:0006420">
    <property type="term" value="P:arginyl-tRNA aminoacylation"/>
    <property type="evidence" value="ECO:0007669"/>
    <property type="project" value="UniProtKB-UniRule"/>
</dbReference>
<organism evidence="13">
    <name type="scientific">Phytoplasma mali (strain AT)</name>
    <dbReference type="NCBI Taxonomy" id="482235"/>
    <lineage>
        <taxon>Bacteria</taxon>
        <taxon>Bacillati</taxon>
        <taxon>Mycoplasmatota</taxon>
        <taxon>Mollicutes</taxon>
        <taxon>Acholeplasmatales</taxon>
        <taxon>Acholeplasmataceae</taxon>
        <taxon>Candidatus Phytoplasma</taxon>
        <taxon>16SrX (Apple proliferation group)</taxon>
    </lineage>
</organism>
<keyword evidence="3 10" id="KW-0436">Ligase</keyword>
<feature type="domain" description="DALR anticodon binding" evidence="11">
    <location>
        <begin position="443"/>
        <end position="565"/>
    </location>
</feature>
<dbReference type="GO" id="GO:0005524">
    <property type="term" value="F:ATP binding"/>
    <property type="evidence" value="ECO:0007669"/>
    <property type="project" value="UniProtKB-KW"/>
</dbReference>
<keyword evidence="6 10" id="KW-0648">Protein biosynthesis</keyword>
<evidence type="ECO:0000256" key="1">
    <source>
        <dbReference type="ARBA" id="ARBA00005594"/>
    </source>
</evidence>
<keyword evidence="13" id="KW-1185">Reference proteome</keyword>
<proteinExistence type="inferred from homology"/>
<dbReference type="InterPro" id="IPR009080">
    <property type="entry name" value="tRNAsynth_Ia_anticodon-bd"/>
</dbReference>
<evidence type="ECO:0000256" key="6">
    <source>
        <dbReference type="ARBA" id="ARBA00022917"/>
    </source>
</evidence>
<dbReference type="SUPFAM" id="SSF52374">
    <property type="entry name" value="Nucleotidylyl transferase"/>
    <property type="match status" value="1"/>
</dbReference>
<evidence type="ECO:0000256" key="8">
    <source>
        <dbReference type="ARBA" id="ARBA00049339"/>
    </source>
</evidence>
<evidence type="ECO:0000256" key="10">
    <source>
        <dbReference type="RuleBase" id="RU363038"/>
    </source>
</evidence>
<dbReference type="GO" id="GO:0005737">
    <property type="term" value="C:cytoplasm"/>
    <property type="evidence" value="ECO:0007669"/>
    <property type="project" value="UniProtKB-UniRule"/>
</dbReference>
<dbReference type="NCBIfam" id="TIGR00456">
    <property type="entry name" value="argS"/>
    <property type="match status" value="1"/>
</dbReference>
<evidence type="ECO:0000256" key="3">
    <source>
        <dbReference type="ARBA" id="ARBA00022598"/>
    </source>
</evidence>
<dbReference type="Pfam" id="PF00750">
    <property type="entry name" value="tRNA-synt_1d"/>
    <property type="match status" value="1"/>
</dbReference>
<evidence type="ECO:0000259" key="11">
    <source>
        <dbReference type="SMART" id="SM00836"/>
    </source>
</evidence>
<dbReference type="eggNOG" id="COG0018">
    <property type="taxonomic scope" value="Bacteria"/>
</dbReference>
<dbReference type="AlphaFoldDB" id="B3R0N9"/>
<dbReference type="Gene3D" id="1.10.730.10">
    <property type="entry name" value="Isoleucyl-tRNA Synthetase, Domain 1"/>
    <property type="match status" value="1"/>
</dbReference>
<dbReference type="SUPFAM" id="SSF47323">
    <property type="entry name" value="Anticodon-binding domain of a subclass of class I aminoacyl-tRNA synthetases"/>
    <property type="match status" value="1"/>
</dbReference>
<dbReference type="PANTHER" id="PTHR11956:SF5">
    <property type="entry name" value="ARGININE--TRNA LIGASE, CYTOPLASMIC"/>
    <property type="match status" value="1"/>
</dbReference>
<dbReference type="SMART" id="SM00836">
    <property type="entry name" value="DALR_1"/>
    <property type="match status" value="1"/>
</dbReference>
<dbReference type="Gene3D" id="3.30.1360.70">
    <property type="entry name" value="Arginyl tRNA synthetase N-terminal domain"/>
    <property type="match status" value="1"/>
</dbReference>
<evidence type="ECO:0000256" key="4">
    <source>
        <dbReference type="ARBA" id="ARBA00022741"/>
    </source>
</evidence>
<keyword evidence="5 10" id="KW-0067">ATP-binding</keyword>
<dbReference type="InterPro" id="IPR035684">
    <property type="entry name" value="ArgRS_core"/>
</dbReference>
<dbReference type="InterPro" id="IPR014729">
    <property type="entry name" value="Rossmann-like_a/b/a_fold"/>
</dbReference>
<dbReference type="Pfam" id="PF05746">
    <property type="entry name" value="DALR_1"/>
    <property type="match status" value="1"/>
</dbReference>
<dbReference type="InterPro" id="IPR008909">
    <property type="entry name" value="DALR_anticod-bd"/>
</dbReference>
<dbReference type="GO" id="GO:0004814">
    <property type="term" value="F:arginine-tRNA ligase activity"/>
    <property type="evidence" value="ECO:0007669"/>
    <property type="project" value="UniProtKB-UniRule"/>
</dbReference>
<evidence type="ECO:0000256" key="7">
    <source>
        <dbReference type="ARBA" id="ARBA00023146"/>
    </source>
</evidence>
<evidence type="ECO:0000256" key="2">
    <source>
        <dbReference type="ARBA" id="ARBA00012837"/>
    </source>
</evidence>
<dbReference type="EC" id="6.1.1.19" evidence="2 9"/>
<accession>B3R0N9</accession>
<dbReference type="HOGENOM" id="CLU_006406_6_1_14"/>
<evidence type="ECO:0000256" key="9">
    <source>
        <dbReference type="NCBIfam" id="TIGR00456"/>
    </source>
</evidence>
<dbReference type="PANTHER" id="PTHR11956">
    <property type="entry name" value="ARGINYL-TRNA SYNTHETASE"/>
    <property type="match status" value="1"/>
</dbReference>
<sequence length="565" mass="66546">MIFSNIKSQLEKKLIYIYNIDINLIDNSTNFEIDFFIPLFLYSKLLKKEILNVFEEFKETLLTYEEISTVEFLNGFLNIKLNRNLLTKNILLNIVDSKDKYGSKEYNNQTIVLDYSSPNIAKNFSIGHLRSTVIGNALKNIYQKLGFKTISINHLGDWGTQFGKLILAYKKWGNHKKVLEDPMNELQKLYVFFHEQAKINPKLNQEASDLFYQLEQKNEELIGLWKLFKEISLKEFHKIYDLLGIKFDYYIGESFYNDQIPDLILELKQKKLLKLDQNAYIVTLNDMLPPALIQKKNGSTVYLTRDIAALLYRFRHYNFSKILYVVGNEQKLHFQQLKQVVFKMGYDIDLVNINFGLILFKGKKLSTRFQKTIKLIDVIEQIKKLAKKIITIKNPNLLNIEDISNKIAIGSIIFNDLKNNRHLDIDFDIERMIQFEGQTGSYLQYTCVRINSILEKIKKEKKKQIVWHELEINNNSYLKEHYFILIKLLDRFSLILEQTKIENMPSILARYLLKIAKKFNHFYSKEKIITSQIILQNTNLLLVQSVFIILKEGLRLLGIPLLNKM</sequence>
<dbReference type="EMBL" id="CU469464">
    <property type="protein sequence ID" value="CAP18623.1"/>
    <property type="molecule type" value="Genomic_DNA"/>
</dbReference>
<dbReference type="PRINTS" id="PR01038">
    <property type="entry name" value="TRNASYNTHARG"/>
</dbReference>
<evidence type="ECO:0000313" key="12">
    <source>
        <dbReference type="EMBL" id="CAP18623.1"/>
    </source>
</evidence>
<comment type="catalytic activity">
    <reaction evidence="8">
        <text>tRNA(Arg) + L-arginine + ATP = L-arginyl-tRNA(Arg) + AMP + diphosphate</text>
        <dbReference type="Rhea" id="RHEA:20301"/>
        <dbReference type="Rhea" id="RHEA-COMP:9658"/>
        <dbReference type="Rhea" id="RHEA-COMP:9673"/>
        <dbReference type="ChEBI" id="CHEBI:30616"/>
        <dbReference type="ChEBI" id="CHEBI:32682"/>
        <dbReference type="ChEBI" id="CHEBI:33019"/>
        <dbReference type="ChEBI" id="CHEBI:78442"/>
        <dbReference type="ChEBI" id="CHEBI:78513"/>
        <dbReference type="ChEBI" id="CHEBI:456215"/>
        <dbReference type="EC" id="6.1.1.19"/>
    </reaction>
</comment>
<dbReference type="InterPro" id="IPR001278">
    <property type="entry name" value="Arg-tRNA-ligase"/>
</dbReference>
<name>B3R0N9_PHYMT</name>
<comment type="similarity">
    <text evidence="1 10">Belongs to the class-I aminoacyl-tRNA synthetase family.</text>
</comment>
<reference evidence="12 13" key="1">
    <citation type="journal article" date="2008" name="BMC Genomics">
        <title>The linear chromosome of the plant-pathogenic mycoplasma 'Candidatus Phytoplasma mali'.</title>
        <authorList>
            <person name="Kube M."/>
            <person name="Schneider B."/>
            <person name="Kuhl H."/>
            <person name="Dandekar T."/>
            <person name="Heitmann K."/>
            <person name="Migdoll A.M."/>
            <person name="Reinhardt R."/>
            <person name="Seemueller E."/>
        </authorList>
    </citation>
    <scope>NUCLEOTIDE SEQUENCE [LARGE SCALE GENOMIC DNA]</scope>
    <source>
        <strain evidence="12 13">AT</strain>
    </source>
</reference>
<dbReference type="Gene3D" id="3.40.50.620">
    <property type="entry name" value="HUPs"/>
    <property type="match status" value="1"/>
</dbReference>
<protein>
    <recommendedName>
        <fullName evidence="2 9">Arginine--tRNA ligase</fullName>
        <ecNumber evidence="2 9">6.1.1.19</ecNumber>
    </recommendedName>
</protein>
<dbReference type="STRING" id="37692.ATP_00436"/>
<dbReference type="InterPro" id="IPR036695">
    <property type="entry name" value="Arg-tRNA-synth_N_sf"/>
</dbReference>
<keyword evidence="4 10" id="KW-0547">Nucleotide-binding</keyword>
<gene>
    <name evidence="12" type="primary">argS</name>
    <name evidence="12" type="ordered locus">ATP_00436</name>
</gene>
<dbReference type="Proteomes" id="UP000002020">
    <property type="component" value="Chromosome"/>
</dbReference>
<evidence type="ECO:0000313" key="13">
    <source>
        <dbReference type="Proteomes" id="UP000002020"/>
    </source>
</evidence>
<dbReference type="FunFam" id="3.40.50.620:FF:000116">
    <property type="entry name" value="Arginine--tRNA ligase"/>
    <property type="match status" value="1"/>
</dbReference>